<reference evidence="1 2" key="1">
    <citation type="journal article" date="2015" name="Genome Biol. Evol.">
        <title>Comparative Genomics of a Bacterivorous Green Alga Reveals Evolutionary Causalities and Consequences of Phago-Mixotrophic Mode of Nutrition.</title>
        <authorList>
            <person name="Burns J.A."/>
            <person name="Paasch A."/>
            <person name="Narechania A."/>
            <person name="Kim E."/>
        </authorList>
    </citation>
    <scope>NUCLEOTIDE SEQUENCE [LARGE SCALE GENOMIC DNA]</scope>
    <source>
        <strain evidence="1 2">PLY_AMNH</strain>
    </source>
</reference>
<dbReference type="Proteomes" id="UP001190700">
    <property type="component" value="Unassembled WGS sequence"/>
</dbReference>
<keyword evidence="2" id="KW-1185">Reference proteome</keyword>
<protein>
    <submittedName>
        <fullName evidence="1">Uncharacterized protein</fullName>
    </submittedName>
</protein>
<dbReference type="AlphaFoldDB" id="A0AAE0H0I6"/>
<proteinExistence type="predicted"/>
<name>A0AAE0H0I6_9CHLO</name>
<gene>
    <name evidence="1" type="ORF">CYMTET_4774</name>
</gene>
<organism evidence="1 2">
    <name type="scientific">Cymbomonas tetramitiformis</name>
    <dbReference type="NCBI Taxonomy" id="36881"/>
    <lineage>
        <taxon>Eukaryota</taxon>
        <taxon>Viridiplantae</taxon>
        <taxon>Chlorophyta</taxon>
        <taxon>Pyramimonadophyceae</taxon>
        <taxon>Pyramimonadales</taxon>
        <taxon>Pyramimonadaceae</taxon>
        <taxon>Cymbomonas</taxon>
    </lineage>
</organism>
<evidence type="ECO:0000313" key="2">
    <source>
        <dbReference type="Proteomes" id="UP001190700"/>
    </source>
</evidence>
<dbReference type="EMBL" id="LGRX02000758">
    <property type="protein sequence ID" value="KAK3287722.1"/>
    <property type="molecule type" value="Genomic_DNA"/>
</dbReference>
<comment type="caution">
    <text evidence="1">The sequence shown here is derived from an EMBL/GenBank/DDBJ whole genome shotgun (WGS) entry which is preliminary data.</text>
</comment>
<sequence>MQKLLPALKISVVGVGMQELLRALTVRVVGVGMGLLWSWSAGNAGAVAADGGAVPADGQGGRRGECERCRHGLWSAGNEARRVGSVWNVSRAADGWVVDVGMR</sequence>
<evidence type="ECO:0000313" key="1">
    <source>
        <dbReference type="EMBL" id="KAK3287722.1"/>
    </source>
</evidence>
<accession>A0AAE0H0I6</accession>